<dbReference type="EMBL" id="MH777217">
    <property type="protein sequence ID" value="AYA94802.1"/>
    <property type="molecule type" value="Genomic_DNA"/>
</dbReference>
<dbReference type="GO" id="GO:0003677">
    <property type="term" value="F:DNA binding"/>
    <property type="evidence" value="ECO:0007669"/>
    <property type="project" value="UniProtKB-UniRule"/>
</dbReference>
<evidence type="ECO:0000256" key="11">
    <source>
        <dbReference type="ARBA" id="ARBA00023159"/>
    </source>
</evidence>
<keyword evidence="13 16" id="KW-1035">Host cytoplasm</keyword>
<keyword evidence="12 16" id="KW-0804">Transcription</keyword>
<dbReference type="HAMAP" id="MF_04006">
    <property type="entry name" value="HPV_E6"/>
    <property type="match status" value="1"/>
</dbReference>
<comment type="similarity">
    <text evidence="1 16 17">Belongs to the papillomaviridae E6 protein family.</text>
</comment>
<evidence type="ECO:0000256" key="6">
    <source>
        <dbReference type="ARBA" id="ARBA00022723"/>
    </source>
</evidence>
<dbReference type="SUPFAM" id="SSF161229">
    <property type="entry name" value="E6 C-terminal domain-like"/>
    <property type="match status" value="2"/>
</dbReference>
<dbReference type="GO" id="GO:0052170">
    <property type="term" value="P:symbiont-mediated suppression of host innate immune response"/>
    <property type="evidence" value="ECO:0007669"/>
    <property type="project" value="UniProtKB-KW"/>
</dbReference>
<reference evidence="18" key="1">
    <citation type="journal article" date="2018" name="Nat. Med.">
        <title>Expanded skin virome in DOCK8-deficient patients.</title>
        <authorList>
            <consortium name="NISC Comparative Sequencing Program"/>
            <person name="Tirosh O."/>
            <person name="Conlan S."/>
            <person name="Deming C."/>
            <person name="Lee-Lin S.Q."/>
            <person name="Huang X."/>
            <person name="Su H.C."/>
            <person name="Freeman A.F."/>
            <person name="Segre J.A."/>
            <person name="Kong H.H."/>
        </authorList>
    </citation>
    <scope>NUCLEOTIDE SEQUENCE</scope>
    <source>
        <strain evidence="18">HPV-mSK_072</strain>
    </source>
</reference>
<keyword evidence="5 16" id="KW-1090">Inhibition of host innate immune response by virus</keyword>
<evidence type="ECO:0000256" key="9">
    <source>
        <dbReference type="ARBA" id="ARBA00023015"/>
    </source>
</evidence>
<evidence type="ECO:0000256" key="2">
    <source>
        <dbReference type="ARBA" id="ARBA00022518"/>
    </source>
</evidence>
<comment type="caution">
    <text evidence="16">Lacks conserved residue(s) required for the propagation of feature annotation.</text>
</comment>
<dbReference type="GO" id="GO:0042025">
    <property type="term" value="C:host cell nucleus"/>
    <property type="evidence" value="ECO:0007669"/>
    <property type="project" value="UniProtKB-SubCell"/>
</dbReference>
<dbReference type="InterPro" id="IPR001334">
    <property type="entry name" value="E6"/>
</dbReference>
<keyword evidence="7 16" id="KW-0863">Zinc-finger</keyword>
<evidence type="ECO:0000256" key="15">
    <source>
        <dbReference type="ARBA" id="ARBA00023323"/>
    </source>
</evidence>
<evidence type="ECO:0000256" key="14">
    <source>
        <dbReference type="ARBA" id="ARBA00023280"/>
    </source>
</evidence>
<keyword evidence="9 16" id="KW-0805">Transcription regulation</keyword>
<comment type="subunit">
    <text evidence="16">Forms homodimers. Interacts with ubiquitin-protein ligase UBE3A/E6-AP; this interaction stimulates UBE3A ubiquitin activity. Interacts with host BAK1.</text>
</comment>
<dbReference type="GO" id="GO:0039502">
    <property type="term" value="P:symbiont-mediated suppression of host type I interferon-mediated signaling pathway"/>
    <property type="evidence" value="ECO:0007669"/>
    <property type="project" value="UniProtKB-UniRule"/>
</dbReference>
<evidence type="ECO:0000256" key="12">
    <source>
        <dbReference type="ARBA" id="ARBA00023163"/>
    </source>
</evidence>
<keyword evidence="8 16" id="KW-0862">Zinc</keyword>
<dbReference type="GO" id="GO:0052150">
    <property type="term" value="P:symbiont-mediated perturbation of host apoptosis"/>
    <property type="evidence" value="ECO:0007669"/>
    <property type="project" value="UniProtKB-KW"/>
</dbReference>
<organism evidence="18">
    <name type="scientific">Human papillomavirus</name>
    <dbReference type="NCBI Taxonomy" id="10566"/>
    <lineage>
        <taxon>Viruses</taxon>
        <taxon>Monodnaviria</taxon>
        <taxon>Shotokuvirae</taxon>
        <taxon>Cossaviricota</taxon>
        <taxon>Papovaviricetes</taxon>
        <taxon>Zurhausenvirales</taxon>
        <taxon>Papillomaviridae</taxon>
    </lineage>
</organism>
<keyword evidence="3 16" id="KW-1048">Host nucleus</keyword>
<proteinExistence type="inferred from homology"/>
<dbReference type="GO" id="GO:0030430">
    <property type="term" value="C:host cell cytoplasm"/>
    <property type="evidence" value="ECO:0007669"/>
    <property type="project" value="UniProtKB-SubCell"/>
</dbReference>
<evidence type="ECO:0000256" key="10">
    <source>
        <dbReference type="ARBA" id="ARBA00023125"/>
    </source>
</evidence>
<keyword evidence="2 16" id="KW-0244">Early protein</keyword>
<dbReference type="GO" id="GO:0006351">
    <property type="term" value="P:DNA-templated transcription"/>
    <property type="evidence" value="ECO:0007669"/>
    <property type="project" value="UniProtKB-UniRule"/>
</dbReference>
<evidence type="ECO:0000256" key="13">
    <source>
        <dbReference type="ARBA" id="ARBA00023200"/>
    </source>
</evidence>
<evidence type="ECO:0000256" key="3">
    <source>
        <dbReference type="ARBA" id="ARBA00022562"/>
    </source>
</evidence>
<dbReference type="GO" id="GO:0006355">
    <property type="term" value="P:regulation of DNA-templated transcription"/>
    <property type="evidence" value="ECO:0007669"/>
    <property type="project" value="UniProtKB-UniRule"/>
</dbReference>
<evidence type="ECO:0000256" key="4">
    <source>
        <dbReference type="ARBA" id="ARBA00022581"/>
    </source>
</evidence>
<dbReference type="GO" id="GO:0039648">
    <property type="term" value="P:symbiont-mediated perturbation of host ubiquitin-like protein modification"/>
    <property type="evidence" value="ECO:0007669"/>
    <property type="project" value="UniProtKB-UniRule"/>
</dbReference>
<evidence type="ECO:0000256" key="7">
    <source>
        <dbReference type="ARBA" id="ARBA00022771"/>
    </source>
</evidence>
<protein>
    <recommendedName>
        <fullName evidence="16 17">Protein E6</fullName>
    </recommendedName>
</protein>
<dbReference type="Gene3D" id="3.30.240.40">
    <property type="entry name" value="E6 early regulatory protein"/>
    <property type="match status" value="2"/>
</dbReference>
<sequence length="138" mass="16199">METPPGSLDVFCKQYGIPFFDLRIRCVFCKFQCSLVDLAAFYNKRLSLVWKDKVCYACCSACLTLSAKYELENYYQCSLSSDYFEDIVRQPLQEVVIRCLRCLTALDFMEKLDHKNNCKPFHLVRGRWRGDCRNCSLK</sequence>
<keyword evidence="15 16" id="KW-1119">Modulation of host cell apoptosis by virus</keyword>
<keyword evidence="10 16" id="KW-0238">DNA-binding</keyword>
<dbReference type="InterPro" id="IPR038575">
    <property type="entry name" value="E6_sf"/>
</dbReference>
<feature type="zinc finger region" evidence="16">
    <location>
        <begin position="99"/>
        <end position="135"/>
    </location>
</feature>
<keyword evidence="14 16" id="KW-0899">Viral immunoevasion</keyword>
<keyword evidence="11 16" id="KW-0010">Activator</keyword>
<evidence type="ECO:0000256" key="16">
    <source>
        <dbReference type="HAMAP-Rule" id="MF_04006"/>
    </source>
</evidence>
<evidence type="ECO:0000313" key="18">
    <source>
        <dbReference type="EMBL" id="AYA94802.1"/>
    </source>
</evidence>
<keyword evidence="6 16" id="KW-0479">Metal-binding</keyword>
<comment type="function">
    <text evidence="16">Plays a major role in the induction and maintenance of cellular transformation. E6 associates with host UBE3A/E6-AP ubiquitin-protein ligase and modulates its activity. Protects host keratinocytes from apoptosis by mediating the degradation of host BAK1. May also inhibit host immune response.</text>
</comment>
<dbReference type="GO" id="GO:0008270">
    <property type="term" value="F:zinc ion binding"/>
    <property type="evidence" value="ECO:0007669"/>
    <property type="project" value="UniProtKB-KW"/>
</dbReference>
<evidence type="ECO:0000256" key="1">
    <source>
        <dbReference type="ARBA" id="ARBA00006346"/>
    </source>
</evidence>
<feature type="zinc finger region" evidence="16">
    <location>
        <begin position="26"/>
        <end position="62"/>
    </location>
</feature>
<evidence type="ECO:0000256" key="8">
    <source>
        <dbReference type="ARBA" id="ARBA00022833"/>
    </source>
</evidence>
<comment type="subcellular location">
    <subcellularLocation>
        <location evidence="16 17">Host cytoplasm</location>
    </subcellularLocation>
    <subcellularLocation>
        <location evidence="16 17">Host nucleus</location>
    </subcellularLocation>
</comment>
<keyword evidence="4 16" id="KW-0945">Host-virus interaction</keyword>
<gene>
    <name evidence="16" type="primary">E6</name>
</gene>
<accession>A0A385PS67</accession>
<evidence type="ECO:0000256" key="5">
    <source>
        <dbReference type="ARBA" id="ARBA00022632"/>
    </source>
</evidence>
<dbReference type="Pfam" id="PF00518">
    <property type="entry name" value="E6"/>
    <property type="match status" value="1"/>
</dbReference>
<name>A0A385PS67_9PAPI</name>
<evidence type="ECO:0000256" key="17">
    <source>
        <dbReference type="RuleBase" id="RU363123"/>
    </source>
</evidence>